<protein>
    <submittedName>
        <fullName evidence="4">Ankyrin repeat protein</fullName>
    </submittedName>
</protein>
<dbReference type="InterPro" id="IPR002110">
    <property type="entry name" value="Ankyrin_rpt"/>
</dbReference>
<feature type="domain" description="RING-type" evidence="3">
    <location>
        <begin position="845"/>
        <end position="886"/>
    </location>
</feature>
<dbReference type="PROSITE" id="PS50089">
    <property type="entry name" value="ZF_RING_2"/>
    <property type="match status" value="1"/>
</dbReference>
<keyword evidence="2" id="KW-0862">Zinc</keyword>
<evidence type="ECO:0000256" key="2">
    <source>
        <dbReference type="PROSITE-ProRule" id="PRU00175"/>
    </source>
</evidence>
<accession>V6TSU1</accession>
<evidence type="ECO:0000313" key="5">
    <source>
        <dbReference type="Proteomes" id="UP000018040"/>
    </source>
</evidence>
<dbReference type="AlphaFoldDB" id="V6TSU1"/>
<reference evidence="5" key="1">
    <citation type="submission" date="2012-02" db="EMBL/GenBank/DDBJ databases">
        <title>Genome sequencing of Giardia lamblia Genotypes A2 and B isolates (DH and GS) and comparative analysis with the genomes of Genotypes A1 and E (WB and Pig).</title>
        <authorList>
            <person name="Adam R."/>
            <person name="Dahlstrom E."/>
            <person name="Martens C."/>
            <person name="Bruno D."/>
            <person name="Barbian K."/>
            <person name="Porcella S.F."/>
            <person name="Nash T."/>
        </authorList>
    </citation>
    <scope>NUCLEOTIDE SEQUENCE</scope>
    <source>
        <strain evidence="5">GS</strain>
    </source>
</reference>
<dbReference type="VEuPathDB" id="GiardiaDB:QR46_4542"/>
<dbReference type="EMBL" id="AHHH01000098">
    <property type="protein sequence ID" value="ESU42058.1"/>
    <property type="molecule type" value="Genomic_DNA"/>
</dbReference>
<dbReference type="Pfam" id="PF12796">
    <property type="entry name" value="Ank_2"/>
    <property type="match status" value="7"/>
</dbReference>
<organism evidence="4 5">
    <name type="scientific">Giardia intestinalis</name>
    <name type="common">Giardia lamblia</name>
    <dbReference type="NCBI Taxonomy" id="5741"/>
    <lineage>
        <taxon>Eukaryota</taxon>
        <taxon>Metamonada</taxon>
        <taxon>Diplomonadida</taxon>
        <taxon>Hexamitidae</taxon>
        <taxon>Giardiinae</taxon>
        <taxon>Giardia</taxon>
    </lineage>
</organism>
<keyword evidence="1" id="KW-0040">ANK repeat</keyword>
<dbReference type="InterPro" id="IPR001841">
    <property type="entry name" value="Znf_RING"/>
</dbReference>
<sequence length="900" mass="99382">MTELIDAAERGDVSAVMQHIDQAGARTPGGRTALMCAADNNHVACVEILVNKEARLQNADGWTALIYAAMNNHIYCAKLLLVETRLTINNRWDQFCLGTTALMVAATYGYDELVSLLMPYEAGMIDSSDSTALMCAIRDGHIKSVELLAELEHGIKGGREMTALMHAAMYNRPAAIRFLRNYEKSILNEEGWTALMYAVYSDNADCARLLLCEAGAQSSSEWGSYGAGTTALMVAASRGLTHIVRLLKPYEQGLKDAAGHTASWHAQHNAYDGYDDELPGGHLHILALLGDEEDNRVPPPADRVTLIEAAISGSIDLVQGRISEAGYQDPSGCTALMMSAYYGHTEIVSLLMDKERRLQDCDGLTALHYAVLADKKDCARLLISESDICNANHRTALDFGLLHQRDALVMDLLDDLKETGETPLDAALRLGHTYCAASLLAKRSKLNYKHGYTMLMIGAVLRDESLISRFTHQKKMRDSNGWTALMHVALSGHADYLGYFLADEAGLQSTQNFHFRRPFWKGTTALMIASTMGHTNIVEKLVETELSYINQYKETALMHASEANRFDCAKLLLEEAGKKDYRGHTALMKAVMKGNQKVVDLLIDIEGKIQDQNGQTALMYAAKKDRVNIIKRLTKEIGTCDNSGWTALMHAALNGSVGAVRQLSSEVGAKSTDYCMMHPPGTTALMIAAAAGKTRIVEKLAAHESGIFDSRGNCALLLALQHGHRDCSLLLLSEARAFDADGKLCFTRLQESYQMSLDIEEPFVACYNSIREDLINMLFLSTERSFSTRLLAVLLSHNEYRGLSRTAPHLLDLLWASILGESETALDELDDYLYELEESHSENACIVCMSRQPDCVLLPCRHLSICSSCADRVYTTGSIWKCPYCRTIVENMFALEELEL</sequence>
<dbReference type="Proteomes" id="UP000018040">
    <property type="component" value="Unassembled WGS sequence"/>
</dbReference>
<dbReference type="OrthoDB" id="20872at2759"/>
<comment type="caution">
    <text evidence="4">The sequence shown here is derived from an EMBL/GenBank/DDBJ whole genome shotgun (WGS) entry which is preliminary data.</text>
</comment>
<dbReference type="PANTHER" id="PTHR24120:SF4">
    <property type="entry name" value="GH07239P"/>
    <property type="match status" value="1"/>
</dbReference>
<feature type="repeat" description="ANK" evidence="1">
    <location>
        <begin position="582"/>
        <end position="614"/>
    </location>
</feature>
<dbReference type="VEuPathDB" id="GiardiaDB:GL50803_0089845"/>
<dbReference type="PANTHER" id="PTHR24120">
    <property type="entry name" value="GH07239P"/>
    <property type="match status" value="1"/>
</dbReference>
<dbReference type="InterPro" id="IPR036770">
    <property type="entry name" value="Ankyrin_rpt-contain_sf"/>
</dbReference>
<dbReference type="SMART" id="SM00248">
    <property type="entry name" value="ANK"/>
    <property type="match status" value="18"/>
</dbReference>
<dbReference type="VEuPathDB" id="GiardiaDB:GL50581_567"/>
<dbReference type="SUPFAM" id="SSF57850">
    <property type="entry name" value="RING/U-box"/>
    <property type="match status" value="1"/>
</dbReference>
<evidence type="ECO:0000256" key="1">
    <source>
        <dbReference type="PROSITE-ProRule" id="PRU00023"/>
    </source>
</evidence>
<dbReference type="Gene3D" id="1.25.40.20">
    <property type="entry name" value="Ankyrin repeat-containing domain"/>
    <property type="match status" value="5"/>
</dbReference>
<dbReference type="SUPFAM" id="SSF48403">
    <property type="entry name" value="Ankyrin repeat"/>
    <property type="match status" value="3"/>
</dbReference>
<evidence type="ECO:0000259" key="3">
    <source>
        <dbReference type="PROSITE" id="PS50089"/>
    </source>
</evidence>
<gene>
    <name evidence="4" type="ORF">GSB_153615</name>
</gene>
<keyword evidence="2" id="KW-0479">Metal-binding</keyword>
<evidence type="ECO:0000313" key="4">
    <source>
        <dbReference type="EMBL" id="ESU42058.1"/>
    </source>
</evidence>
<dbReference type="SMART" id="SM00184">
    <property type="entry name" value="RING"/>
    <property type="match status" value="1"/>
</dbReference>
<dbReference type="Gene3D" id="3.30.40.10">
    <property type="entry name" value="Zinc/RING finger domain, C3HC4 (zinc finger)"/>
    <property type="match status" value="1"/>
</dbReference>
<dbReference type="InterPro" id="IPR013083">
    <property type="entry name" value="Znf_RING/FYVE/PHD"/>
</dbReference>
<feature type="repeat" description="ANK" evidence="1">
    <location>
        <begin position="29"/>
        <end position="61"/>
    </location>
</feature>
<keyword evidence="2" id="KW-0863">Zinc-finger</keyword>
<dbReference type="PROSITE" id="PS50088">
    <property type="entry name" value="ANK_REPEAT"/>
    <property type="match status" value="2"/>
</dbReference>
<name>V6TSU1_GIAIN</name>
<dbReference type="VEuPathDB" id="GiardiaDB:DHA2_151284"/>
<reference evidence="4 5" key="2">
    <citation type="journal article" date="2013" name="Genome Biol. Evol.">
        <title>Genome sequencing of Giardia lamblia genotypes A2 and B isolates (DH and GS) and comparative analysis with the genomes of genotypes A1 and E (WB and Pig).</title>
        <authorList>
            <person name="Adam R.D."/>
            <person name="Dahlstrom E.W."/>
            <person name="Martens C.A."/>
            <person name="Bruno D.P."/>
            <person name="Barbian K.D."/>
            <person name="Ricklefs S.M."/>
            <person name="Hernandez M.M."/>
            <person name="Narla N.P."/>
            <person name="Patel R.B."/>
            <person name="Porcella S.F."/>
            <person name="Nash T.E."/>
        </authorList>
    </citation>
    <scope>NUCLEOTIDE SEQUENCE [LARGE SCALE GENOMIC DNA]</scope>
    <source>
        <strain evidence="4 5">GS</strain>
    </source>
</reference>
<dbReference type="Pfam" id="PF13920">
    <property type="entry name" value="zf-C3HC4_3"/>
    <property type="match status" value="1"/>
</dbReference>
<dbReference type="GO" id="GO:0008270">
    <property type="term" value="F:zinc ion binding"/>
    <property type="evidence" value="ECO:0007669"/>
    <property type="project" value="UniProtKB-KW"/>
</dbReference>
<proteinExistence type="predicted"/>